<dbReference type="PROSITE" id="PS50158">
    <property type="entry name" value="ZF_CCHC"/>
    <property type="match status" value="1"/>
</dbReference>
<protein>
    <submittedName>
        <fullName evidence="8">Retrovirus-related Pol polyprotein from transposon TNT 1-94</fullName>
    </submittedName>
</protein>
<dbReference type="PROSITE" id="PS50994">
    <property type="entry name" value="INTEGRASE"/>
    <property type="match status" value="1"/>
</dbReference>
<evidence type="ECO:0000313" key="9">
    <source>
        <dbReference type="Proteomes" id="UP001558713"/>
    </source>
</evidence>
<keyword evidence="3" id="KW-0378">Hydrolase</keyword>
<evidence type="ECO:0000256" key="4">
    <source>
        <dbReference type="PROSITE-ProRule" id="PRU00047"/>
    </source>
</evidence>
<dbReference type="Gene3D" id="3.30.420.10">
    <property type="entry name" value="Ribonuclease H-like superfamily/Ribonuclease H"/>
    <property type="match status" value="1"/>
</dbReference>
<dbReference type="GO" id="GO:0006508">
    <property type="term" value="P:proteolysis"/>
    <property type="evidence" value="ECO:0007669"/>
    <property type="project" value="UniProtKB-KW"/>
</dbReference>
<dbReference type="InterPro" id="IPR025724">
    <property type="entry name" value="GAG-pre-integrase_dom"/>
</dbReference>
<dbReference type="InterPro" id="IPR013103">
    <property type="entry name" value="RVT_2"/>
</dbReference>
<evidence type="ECO:0000256" key="1">
    <source>
        <dbReference type="ARBA" id="ARBA00022670"/>
    </source>
</evidence>
<feature type="compositionally biased region" description="Basic and acidic residues" evidence="5">
    <location>
        <begin position="562"/>
        <end position="571"/>
    </location>
</feature>
<evidence type="ECO:0000259" key="6">
    <source>
        <dbReference type="PROSITE" id="PS50158"/>
    </source>
</evidence>
<dbReference type="PANTHER" id="PTHR42648:SF20">
    <property type="entry name" value="RNA-DIRECTED DNA POLYMERASE"/>
    <property type="match status" value="1"/>
</dbReference>
<evidence type="ECO:0000256" key="3">
    <source>
        <dbReference type="ARBA" id="ARBA00022801"/>
    </source>
</evidence>
<dbReference type="InterPro" id="IPR039537">
    <property type="entry name" value="Retrotran_Ty1/copia-like"/>
</dbReference>
<feature type="domain" description="CCHC-type" evidence="6">
    <location>
        <begin position="69"/>
        <end position="85"/>
    </location>
</feature>
<sequence>MSLSDVIARLQIEERNRANFSLPEEHTVNMAEHKSKGKGKQMNLQKSLKPTSSANFKKVAKQGQKFKGKCHKCGKVGHKSDVCRSQPKGNKKAEANLTEEDMCAVVNEVNMVDDNPREWWYDTGATTHICTDKSMFTTYQKSKSEEQLFMGNTAYSKIEGRGKVVLKLTSERELSLNNVKHVPDMRKNLVSGTLLSKAGFGVNFEADKLVLRKNGMYLGKGYAKGGLVKLCVSTVLRTDKINNVNVVIADNSSNNNSVAYLVESFNIWHERLGHVNYKSMQRLMNLNLIPKCKINKDKCEVCVQAKLTKTPSPQVQRTTEPLSLIHTDLCDLKFIQTRGGKKYFVTFIDDHTKYCYVYLLRSKDESLSKFQEYKLEVENQLGKTIKIVRSDRGGEYDGPFNDFCQQHGIIHQTTAPYSPESNGVAERKNRTLKEMMNAMLQESGLPQSMWGEALLTTNYILNKIPHKVTGKTPYELWKGVVPSYKYLKVWGCLAKVAIPPPKKVTIGPKTVDCIFIGYAHNSSAYRFLVHKSDIPDIHVNTVMESRNVSFFENIFPCKDKQRPKRTFEQRETSSSTNEASTSRTSTLEVEDVVDEPRRSKRARKEKSFGDDFMMVFLTENEPRTYSEAMSIPDAPYWKEAVNSEIDSILQHHTYEITDLPEGFKALGCKWIFTTKMKPDGSVDKYKARLVVQGFRQKEGLDFFDTYSPVTRITSIRILVAIAALRGLEIHRMDVKTAFLHGDLEEEIYMKQL</sequence>
<dbReference type="Pfam" id="PF13976">
    <property type="entry name" value="gag_pre-integrs"/>
    <property type="match status" value="1"/>
</dbReference>
<keyword evidence="1" id="KW-0645">Protease</keyword>
<dbReference type="GO" id="GO:0008233">
    <property type="term" value="F:peptidase activity"/>
    <property type="evidence" value="ECO:0007669"/>
    <property type="project" value="UniProtKB-KW"/>
</dbReference>
<gene>
    <name evidence="8" type="ORF">V5N11_029398</name>
</gene>
<feature type="region of interest" description="Disordered" evidence="5">
    <location>
        <begin position="31"/>
        <end position="52"/>
    </location>
</feature>
<dbReference type="InterPro" id="IPR054722">
    <property type="entry name" value="PolX-like_BBD"/>
</dbReference>
<name>A0ABD1C116_CARAN</name>
<proteinExistence type="predicted"/>
<dbReference type="AlphaFoldDB" id="A0ABD1C116"/>
<dbReference type="InterPro" id="IPR057670">
    <property type="entry name" value="SH3_retrovirus"/>
</dbReference>
<dbReference type="Pfam" id="PF22936">
    <property type="entry name" value="Pol_BBD"/>
    <property type="match status" value="1"/>
</dbReference>
<accession>A0ABD1C116</accession>
<reference evidence="8 9" key="1">
    <citation type="submission" date="2024-04" db="EMBL/GenBank/DDBJ databases">
        <title>Genome assembly C_amara_ONT_v2.</title>
        <authorList>
            <person name="Yant L."/>
            <person name="Moore C."/>
            <person name="Slenker M."/>
        </authorList>
    </citation>
    <scope>NUCLEOTIDE SEQUENCE [LARGE SCALE GENOMIC DNA]</scope>
    <source>
        <tissue evidence="8">Leaf</tissue>
    </source>
</reference>
<feature type="compositionally biased region" description="Polar residues" evidence="5">
    <location>
        <begin position="42"/>
        <end position="52"/>
    </location>
</feature>
<organism evidence="8 9">
    <name type="scientific">Cardamine amara subsp. amara</name>
    <dbReference type="NCBI Taxonomy" id="228776"/>
    <lineage>
        <taxon>Eukaryota</taxon>
        <taxon>Viridiplantae</taxon>
        <taxon>Streptophyta</taxon>
        <taxon>Embryophyta</taxon>
        <taxon>Tracheophyta</taxon>
        <taxon>Spermatophyta</taxon>
        <taxon>Magnoliopsida</taxon>
        <taxon>eudicotyledons</taxon>
        <taxon>Gunneridae</taxon>
        <taxon>Pentapetalae</taxon>
        <taxon>rosids</taxon>
        <taxon>malvids</taxon>
        <taxon>Brassicales</taxon>
        <taxon>Brassicaceae</taxon>
        <taxon>Cardamineae</taxon>
        <taxon>Cardamine</taxon>
    </lineage>
</organism>
<keyword evidence="4" id="KW-0863">Zinc-finger</keyword>
<feature type="domain" description="Integrase catalytic" evidence="7">
    <location>
        <begin position="317"/>
        <end position="481"/>
    </location>
</feature>
<evidence type="ECO:0000313" key="8">
    <source>
        <dbReference type="EMBL" id="KAL1223161.1"/>
    </source>
</evidence>
<keyword evidence="2" id="KW-0479">Metal-binding</keyword>
<dbReference type="SUPFAM" id="SSF53098">
    <property type="entry name" value="Ribonuclease H-like"/>
    <property type="match status" value="1"/>
</dbReference>
<dbReference type="Pfam" id="PF25597">
    <property type="entry name" value="SH3_retrovirus"/>
    <property type="match status" value="1"/>
</dbReference>
<dbReference type="InterPro" id="IPR001584">
    <property type="entry name" value="Integrase_cat-core"/>
</dbReference>
<dbReference type="GO" id="GO:0008270">
    <property type="term" value="F:zinc ion binding"/>
    <property type="evidence" value="ECO:0007669"/>
    <property type="project" value="UniProtKB-KW"/>
</dbReference>
<comment type="caution">
    <text evidence="8">The sequence shown here is derived from an EMBL/GenBank/DDBJ whole genome shotgun (WGS) entry which is preliminary data.</text>
</comment>
<feature type="compositionally biased region" description="Low complexity" evidence="5">
    <location>
        <begin position="572"/>
        <end position="586"/>
    </location>
</feature>
<dbReference type="EMBL" id="JBANAX010000079">
    <property type="protein sequence ID" value="KAL1223161.1"/>
    <property type="molecule type" value="Genomic_DNA"/>
</dbReference>
<dbReference type="Proteomes" id="UP001558713">
    <property type="component" value="Unassembled WGS sequence"/>
</dbReference>
<dbReference type="InterPro" id="IPR036397">
    <property type="entry name" value="RNaseH_sf"/>
</dbReference>
<keyword evidence="9" id="KW-1185">Reference proteome</keyword>
<feature type="region of interest" description="Disordered" evidence="5">
    <location>
        <begin position="562"/>
        <end position="604"/>
    </location>
</feature>
<keyword evidence="4" id="KW-0862">Zinc</keyword>
<evidence type="ECO:0000256" key="2">
    <source>
        <dbReference type="ARBA" id="ARBA00022723"/>
    </source>
</evidence>
<dbReference type="InterPro" id="IPR001878">
    <property type="entry name" value="Znf_CCHC"/>
</dbReference>
<dbReference type="InterPro" id="IPR012337">
    <property type="entry name" value="RNaseH-like_sf"/>
</dbReference>
<evidence type="ECO:0000259" key="7">
    <source>
        <dbReference type="PROSITE" id="PS50994"/>
    </source>
</evidence>
<dbReference type="PANTHER" id="PTHR42648">
    <property type="entry name" value="TRANSPOSASE, PUTATIVE-RELATED"/>
    <property type="match status" value="1"/>
</dbReference>
<evidence type="ECO:0000256" key="5">
    <source>
        <dbReference type="SAM" id="MobiDB-lite"/>
    </source>
</evidence>
<dbReference type="Pfam" id="PF00665">
    <property type="entry name" value="rve"/>
    <property type="match status" value="1"/>
</dbReference>
<dbReference type="Pfam" id="PF07727">
    <property type="entry name" value="RVT_2"/>
    <property type="match status" value="1"/>
</dbReference>